<accession>A0A838ZRR4</accession>
<name>A0A838ZRR4_9FLAO</name>
<comment type="caution">
    <text evidence="1">The sequence shown here is derived from an EMBL/GenBank/DDBJ whole genome shotgun (WGS) entry which is preliminary data.</text>
</comment>
<proteinExistence type="predicted"/>
<evidence type="ECO:0000313" key="2">
    <source>
        <dbReference type="Proteomes" id="UP000552241"/>
    </source>
</evidence>
<dbReference type="AlphaFoldDB" id="A0A838ZRR4"/>
<evidence type="ECO:0008006" key="3">
    <source>
        <dbReference type="Google" id="ProtNLM"/>
    </source>
</evidence>
<sequence length="388" mass="45086">MDLEIISKLFYEGQTSLVDAIKRLLYKNDQSIFEKIDFYNDQIYLDPLLYSYFTLGSDGLNMTLEQILYSFLPDTSTLNVISDKNGIIYLPNFGYLSNVERTSVFAFDKSNRQLFLKTDLNSVISYVYEPINNIEKHQIELCIYNNPYFDKLMQTSWVESGDNFSQTEHKDLVNNNKESIEKALEIIRKNIPSFYQLIIDSTKKIFLYENSEIRSFVTKQCHGAIFLSVDQHSNINYFLEELLHQCGHNIFNAVTFDVSEFLQVSENTNLGALIGNNDSRTIYGALHGVFTVSSGTQGLYEIYKNVDLENDVLNEELMARLAIKSSRFRSGIEKIDFQSIFTEKGKYIYDLLDQKCEQIINDNPDIFNKFDFSNQPHVFSYEKFKQIN</sequence>
<evidence type="ECO:0000313" key="1">
    <source>
        <dbReference type="EMBL" id="MBA5629233.1"/>
    </source>
</evidence>
<keyword evidence="2" id="KW-1185">Reference proteome</keyword>
<organism evidence="1 2">
    <name type="scientific">Moheibacter lacus</name>
    <dbReference type="NCBI Taxonomy" id="2745851"/>
    <lineage>
        <taxon>Bacteria</taxon>
        <taxon>Pseudomonadati</taxon>
        <taxon>Bacteroidota</taxon>
        <taxon>Flavobacteriia</taxon>
        <taxon>Flavobacteriales</taxon>
        <taxon>Weeksellaceae</taxon>
        <taxon>Moheibacter</taxon>
    </lineage>
</organism>
<protein>
    <recommendedName>
        <fullName evidence="3">HEXXH motif-containing protein</fullName>
    </recommendedName>
</protein>
<dbReference type="Proteomes" id="UP000552241">
    <property type="component" value="Unassembled WGS sequence"/>
</dbReference>
<dbReference type="EMBL" id="JACDZE010000001">
    <property type="protein sequence ID" value="MBA5629233.1"/>
    <property type="molecule type" value="Genomic_DNA"/>
</dbReference>
<dbReference type="RefSeq" id="WP_182042796.1">
    <property type="nucleotide sequence ID" value="NZ_JACDZE010000001.1"/>
</dbReference>
<gene>
    <name evidence="1" type="ORF">HU137_05545</name>
</gene>
<reference evidence="1 2" key="1">
    <citation type="submission" date="2020-07" db="EMBL/GenBank/DDBJ databases">
        <title>Moheibacter lacus sp. nov., a member of the family Flavobacteriaceae isolated from freshwater lake sediment.</title>
        <authorList>
            <person name="Liu Y."/>
        </authorList>
    </citation>
    <scope>NUCLEOTIDE SEQUENCE [LARGE SCALE GENOMIC DNA]</scope>
    <source>
        <strain evidence="1 2">BDHS18</strain>
    </source>
</reference>